<accession>A0A7X1U7B3</accession>
<gene>
    <name evidence="11" type="primary">cas3f</name>
    <name evidence="10" type="ORF">GDH07_02645</name>
    <name evidence="11" type="ORF">GDH07_27430</name>
</gene>
<evidence type="ECO:0000256" key="6">
    <source>
        <dbReference type="ARBA" id="ARBA00022806"/>
    </source>
</evidence>
<comment type="similarity">
    <text evidence="2">In the central section; belongs to the CRISPR-associated helicase Cas3 family.</text>
</comment>
<evidence type="ECO:0000256" key="1">
    <source>
        <dbReference type="ARBA" id="ARBA00006847"/>
    </source>
</evidence>
<keyword evidence="4" id="KW-0547">Nucleotide-binding</keyword>
<keyword evidence="3" id="KW-0479">Metal-binding</keyword>
<comment type="similarity">
    <text evidence="1">In the N-terminal section; belongs to the CRISPR-associated nuclease Cas3-HD family.</text>
</comment>
<dbReference type="InterPro" id="IPR006483">
    <property type="entry name" value="CRISPR-assoc_Cas3_HD"/>
</dbReference>
<comment type="caution">
    <text evidence="11">The sequence shown here is derived from an EMBL/GenBank/DDBJ whole genome shotgun (WGS) entry which is preliminary data.</text>
</comment>
<proteinExistence type="inferred from homology"/>
<feature type="domain" description="HD Cas3-type" evidence="9">
    <location>
        <begin position="28"/>
        <end position="260"/>
    </location>
</feature>
<dbReference type="EMBL" id="WHUV01000006">
    <property type="protein sequence ID" value="MQA57060.1"/>
    <property type="molecule type" value="Genomic_DNA"/>
</dbReference>
<dbReference type="SUPFAM" id="SSF52540">
    <property type="entry name" value="P-loop containing nucleoside triphosphate hydrolases"/>
    <property type="match status" value="1"/>
</dbReference>
<dbReference type="Pfam" id="PF21802">
    <property type="entry name" value="Cas3-like_C"/>
    <property type="match status" value="1"/>
</dbReference>
<evidence type="ECO:0000256" key="3">
    <source>
        <dbReference type="ARBA" id="ARBA00022723"/>
    </source>
</evidence>
<evidence type="ECO:0000313" key="10">
    <source>
        <dbReference type="EMBL" id="MQA52218.1"/>
    </source>
</evidence>
<dbReference type="AlphaFoldDB" id="A0A7X1U7B3"/>
<sequence length="1050" mass="117392">MEDINSATLETTLHCKRARTPGLSRRVANKGWHTAQDISLLAQLAALLHDLGKASRAFQQKLRRRSLEHNLYRHEWVSLRLFLAFVGTDDDPAWLRRLASPSAEDDQAWLSAGRFQRDGLDATTPPFKQLAPLAAAVAWLVVSHHRLPTLPSWNEAGDGEQSWLGKKSVRFNPAMLDNLIEGITHEWNECSRSAPLNEVEAFWQFEHGMPVVYPQWRAQAAKLAQRLLVLQAKPGHGDWLDNPYVMHLARMSLMLGDHHYSSLPPESSQRVRGDDQDLVFANTHSDGQLKQPLDEHLLGVARMTRSIVHGLPDFERHLPRLARHAGLCKRSGSGRFAWQDQAVDAATGLRSQSQRQGAFIVNMASTGCGKTLANARVMHALADPQAGMRCTFALGLRSLTLQTGNSYRQLLNLGDDDLAIRVGGCASRALFEHYQARAEASGSASAQALIEEDGHVRYEGSLAAHGLLSKVVNQPQITALLNAPMLVCTIDHLMPATEAQRAGRQIAPMLRLLSSDLVLDELDDFDLADLPALTRLVYWAGLLGTRVLLSSATLPAALVQGMFQAYGAGRRHYRRNRGELDTPDEIPCLWVDEFTAQPFNCHDAKTFSQQHRTFVDQRVQALGRIEPRRRGELVALSIGAQPVADIRRAFAEQVRATMLQAHARHAEVCPHSGKRVSFGLVRMANIEPLFDVALALFALGAPAGQRIHLCVYHSRFPLLLRSAIEAQLDTCLDRRQPGAVYDQPQIRQLLDQYPEEEHLFVVLGSPVTEVGRDHDYDWAVVEPSSMRSLIQLAGRVQRHRQQPCRHANIFIFDSNLRHFEQPGAAAFIRPGFEHDSRQADHPMRLASHRLGQLLDPADYQELSARPRIQPRASQAWRPRHNLVDLEQARLSAQMLPKDRSRAGQPAPRGVKPVAFDLDAACAWQYPRAALTWALPQQQPFRENTIRETELLWLPDDDEERLVLHRIHEQPGAAELYLPAQRLLENIDLQGVSAPGISPWGQHDLLSLLNEQAAIQGLPLRTCAERFTTVKLSASPQGWRFHPVLGFASRA</sequence>
<evidence type="ECO:0000256" key="4">
    <source>
        <dbReference type="ARBA" id="ARBA00022741"/>
    </source>
</evidence>
<dbReference type="Proteomes" id="UP000486534">
    <property type="component" value="Unassembled WGS sequence"/>
</dbReference>
<dbReference type="Pfam" id="PF18019">
    <property type="entry name" value="Cas3_HD"/>
    <property type="match status" value="1"/>
</dbReference>
<dbReference type="NCBIfam" id="TIGR02562">
    <property type="entry name" value="cas3_yersinia"/>
    <property type="match status" value="1"/>
</dbReference>
<evidence type="ECO:0000256" key="5">
    <source>
        <dbReference type="ARBA" id="ARBA00022801"/>
    </source>
</evidence>
<dbReference type="EMBL" id="WHUV01000001">
    <property type="protein sequence ID" value="MQA52218.1"/>
    <property type="molecule type" value="Genomic_DNA"/>
</dbReference>
<dbReference type="GO" id="GO:0016787">
    <property type="term" value="F:hydrolase activity"/>
    <property type="evidence" value="ECO:0007669"/>
    <property type="project" value="UniProtKB-KW"/>
</dbReference>
<dbReference type="InterPro" id="IPR038257">
    <property type="entry name" value="CRISPR-assoc_Cas3_HD_sf"/>
</dbReference>
<protein>
    <submittedName>
        <fullName evidence="11">Type I-F CRISPR-associated helicase Cas3</fullName>
    </submittedName>
</protein>
<evidence type="ECO:0000256" key="2">
    <source>
        <dbReference type="ARBA" id="ARBA00009046"/>
    </source>
</evidence>
<dbReference type="InterPro" id="IPR027417">
    <property type="entry name" value="P-loop_NTPase"/>
</dbReference>
<dbReference type="GO" id="GO:0051607">
    <property type="term" value="P:defense response to virus"/>
    <property type="evidence" value="ECO:0007669"/>
    <property type="project" value="UniProtKB-KW"/>
</dbReference>
<dbReference type="Gene3D" id="3.40.50.300">
    <property type="entry name" value="P-loop containing nucleotide triphosphate hydrolases"/>
    <property type="match status" value="1"/>
</dbReference>
<dbReference type="InterPro" id="IPR054712">
    <property type="entry name" value="Cas3-like_dom"/>
</dbReference>
<name>A0A7X1U7B3_9PSED</name>
<evidence type="ECO:0000256" key="8">
    <source>
        <dbReference type="ARBA" id="ARBA00023118"/>
    </source>
</evidence>
<evidence type="ECO:0000313" key="12">
    <source>
        <dbReference type="Proteomes" id="UP000486534"/>
    </source>
</evidence>
<dbReference type="InterPro" id="IPR048824">
    <property type="entry name" value="Cas3-like_C"/>
</dbReference>
<evidence type="ECO:0000256" key="7">
    <source>
        <dbReference type="ARBA" id="ARBA00022840"/>
    </source>
</evidence>
<organism evidence="11 12">
    <name type="scientific">Pseudomonas piscis</name>
    <dbReference type="NCBI Taxonomy" id="2614538"/>
    <lineage>
        <taxon>Bacteria</taxon>
        <taxon>Pseudomonadati</taxon>
        <taxon>Pseudomonadota</taxon>
        <taxon>Gammaproteobacteria</taxon>
        <taxon>Pseudomonadales</taxon>
        <taxon>Pseudomonadaceae</taxon>
        <taxon>Pseudomonas</taxon>
    </lineage>
</organism>
<dbReference type="PROSITE" id="PS51643">
    <property type="entry name" value="HD_CAS3"/>
    <property type="match status" value="1"/>
</dbReference>
<dbReference type="GO" id="GO:0046872">
    <property type="term" value="F:metal ion binding"/>
    <property type="evidence" value="ECO:0007669"/>
    <property type="project" value="UniProtKB-KW"/>
</dbReference>
<evidence type="ECO:0000313" key="11">
    <source>
        <dbReference type="EMBL" id="MQA57060.1"/>
    </source>
</evidence>
<keyword evidence="6" id="KW-0347">Helicase</keyword>
<reference evidence="11 12" key="1">
    <citation type="submission" date="2019-10" db="EMBL/GenBank/DDBJ databases">
        <title>Pseudomonas dajingensis sp. nov., isolated from the profound head ulcers of farmed Murray cod (Maccullochella peelii peelii).</title>
        <authorList>
            <person name="Liu Y."/>
        </authorList>
    </citation>
    <scope>NUCLEOTIDE SEQUENCE [LARGE SCALE GENOMIC DNA]</scope>
    <source>
        <strain evidence="11 12">MC042</strain>
    </source>
</reference>
<dbReference type="InterPro" id="IPR013395">
    <property type="entry name" value="CRISPR-assoc_Cas3_yers"/>
</dbReference>
<dbReference type="Pfam" id="PF22590">
    <property type="entry name" value="Cas3-like_C_2"/>
    <property type="match status" value="1"/>
</dbReference>
<keyword evidence="8" id="KW-0051">Antiviral defense</keyword>
<evidence type="ECO:0000259" key="9">
    <source>
        <dbReference type="PROSITE" id="PS51643"/>
    </source>
</evidence>
<dbReference type="Gene3D" id="1.10.3210.30">
    <property type="match status" value="1"/>
</dbReference>
<keyword evidence="5" id="KW-0378">Hydrolase</keyword>
<keyword evidence="7" id="KW-0067">ATP-binding</keyword>
<dbReference type="GO" id="GO:0004386">
    <property type="term" value="F:helicase activity"/>
    <property type="evidence" value="ECO:0007669"/>
    <property type="project" value="UniProtKB-KW"/>
</dbReference>
<dbReference type="GO" id="GO:0005524">
    <property type="term" value="F:ATP binding"/>
    <property type="evidence" value="ECO:0007669"/>
    <property type="project" value="UniProtKB-KW"/>
</dbReference>